<dbReference type="InterPro" id="IPR038729">
    <property type="entry name" value="Rad50/SbcC_AAA"/>
</dbReference>
<accession>A0A562RHP9</accession>
<name>A0A562RHP9_9BACT</name>
<evidence type="ECO:0000313" key="3">
    <source>
        <dbReference type="EMBL" id="TWI68615.1"/>
    </source>
</evidence>
<proteinExistence type="predicted"/>
<dbReference type="RefSeq" id="WP_144685561.1">
    <property type="nucleotide sequence ID" value="NZ_VLLC01000020.1"/>
</dbReference>
<comment type="caution">
    <text evidence="3">The sequence shown here is derived from an EMBL/GenBank/DDBJ whole genome shotgun (WGS) entry which is preliminary data.</text>
</comment>
<reference evidence="3 4" key="1">
    <citation type="submission" date="2019-07" db="EMBL/GenBank/DDBJ databases">
        <title>Genome sequencing of 100 strains of the haloalkaliphilic chemolithoautotrophic sulfur-oxidizing bacterium Thioalkalivibrio.</title>
        <authorList>
            <person name="Muyzer G."/>
        </authorList>
    </citation>
    <scope>NUCLEOTIDE SEQUENCE [LARGE SCALE GENOMIC DNA]</scope>
    <source>
        <strain evidence="3 4">ASO4-4</strain>
    </source>
</reference>
<keyword evidence="4" id="KW-1185">Reference proteome</keyword>
<dbReference type="Pfam" id="PF13558">
    <property type="entry name" value="SbcC_Walker_B"/>
    <property type="match status" value="1"/>
</dbReference>
<dbReference type="PANTHER" id="PTHR32114">
    <property type="entry name" value="ABC TRANSPORTER ABCH.3"/>
    <property type="match status" value="1"/>
</dbReference>
<keyword evidence="1" id="KW-0175">Coiled coil</keyword>
<protein>
    <submittedName>
        <fullName evidence="3">Exonuclease SbcC</fullName>
    </submittedName>
</protein>
<keyword evidence="3" id="KW-0378">Hydrolase</keyword>
<organism evidence="3 4">
    <name type="scientific">Desulfobotulus alkaliphilus</name>
    <dbReference type="NCBI Taxonomy" id="622671"/>
    <lineage>
        <taxon>Bacteria</taxon>
        <taxon>Pseudomonadati</taxon>
        <taxon>Thermodesulfobacteriota</taxon>
        <taxon>Desulfobacteria</taxon>
        <taxon>Desulfobacterales</taxon>
        <taxon>Desulfobacteraceae</taxon>
        <taxon>Desulfobotulus</taxon>
    </lineage>
</organism>
<dbReference type="OrthoDB" id="9795626at2"/>
<feature type="domain" description="Rad50/SbcC-type AAA" evidence="2">
    <location>
        <begin position="6"/>
        <end position="227"/>
    </location>
</feature>
<feature type="coiled-coil region" evidence="1">
    <location>
        <begin position="840"/>
        <end position="874"/>
    </location>
</feature>
<dbReference type="GO" id="GO:0004527">
    <property type="term" value="F:exonuclease activity"/>
    <property type="evidence" value="ECO:0007669"/>
    <property type="project" value="UniProtKB-KW"/>
</dbReference>
<feature type="coiled-coil region" evidence="1">
    <location>
        <begin position="618"/>
        <end position="645"/>
    </location>
</feature>
<feature type="coiled-coil region" evidence="1">
    <location>
        <begin position="969"/>
        <end position="1058"/>
    </location>
</feature>
<dbReference type="InterPro" id="IPR027417">
    <property type="entry name" value="P-loop_NTPase"/>
</dbReference>
<sequence length="1234" mass="139024">MKILSVSFENLNSLTGRWSIDFTHPSFVADGIFAITGPTGAGKSTILDAICLALYGCTPRLEKVNKSTNEIMSRQTGTCSAEVRFETGAGTFRCHWSQHRARRKHDGALQNARHEFVDENLPDSVMTGLSEVPLRVEEVTGMDFKRFTRSMMLAQGAFAAFLEASSDDRSTILEQITGTGIYGEISMRVHGRLALEKKKLEELSAGLKNLVLMSREEVQEQEKKREENLLLEKDLKAAFRLKTEAFAWLKGLSVLEEELTRIAGEKEALEVRQQDFEPEAKKLKRAMLALELSGMYAALTSLRREEQRDAESQAQRLGEMPLCEKACRDAEKMLEEAEQALGLIRTSFAEQQPVFRRVRELDLRMDEKRPPFTAALRSLEELEKKMAACLGEQKKDEKKRLKAAGLFDETDAWLKRQAADASLVTDLTGIEARLDALQDIHGKSLSVLKAVDQAEKKAALAEKDRVKKSKDLEKAEAKALALQAVLDEKQAELEKLLQEKELGAWRDQVWELKEKQAFFDALGQSFSDAAALKKESLDLKHQEEGLLRAEKELGLSMEKAEAEKAVLEREAGLLETQLLLLRRIQDMEEARTRLEDGKPCPLCGSVEHPYAKENLPLPDAAEEELKKLRKDLKLVEKRLMALGVKEAELRKDKEQLVLKKRKTLGDQELTEQKIQRAMEALAWKESPEKLENVLPLMGEENRGLQQSVQERVGAAEILEKEILKDKKDAEKLLKTTADCRDSLRDAKYLKEAALTEVKHLQAELQEINTRYREISDGLAGVLALYGISSPEAASPEAASLEAASLEVVRQELVFRKREWMAREKNRQTLMAEIQTLDLRLEHHAAEKLRLDGEKQEAEKTIFRLKEEMEALSGKRSELLGDRNPDTEEALILKGIEKAEKHKADRSKALQDAFQQREGLRQRLFDLEEARRLRAGPLAEAEGNFVSKLPDAGFQDEKDYQGACLGEEERKSLMQEAEKLQKEETELLLRRKEKTALLEAEREKALTETPAPELQDAIARLEGDLTRLQQETGAIGQRLVDHAKQKEAYQREKDAEELQKKICSRWGDLHVLIGSADGKKFRNFAQGLTFEYMLGYANRQLEKMTDRYLLTRNVASPLELCVVDSYQAGEIRSTKNLSGGERFIVSLALALGLSGMSSRNIRVDSLFLDEGFGTLDEEALDMALETLSALHKDGRLIGIISHVSSIRERMASRIQVIPGPGGRSRIQGPGCGQPE</sequence>
<dbReference type="SUPFAM" id="SSF52540">
    <property type="entry name" value="P-loop containing nucleoside triphosphate hydrolases"/>
    <property type="match status" value="1"/>
</dbReference>
<gene>
    <name evidence="3" type="ORF">LZ24_02451</name>
</gene>
<keyword evidence="3" id="KW-0269">Exonuclease</keyword>
<dbReference type="GO" id="GO:0006302">
    <property type="term" value="P:double-strand break repair"/>
    <property type="evidence" value="ECO:0007669"/>
    <property type="project" value="InterPro"/>
</dbReference>
<dbReference type="Gene3D" id="3.40.50.300">
    <property type="entry name" value="P-loop containing nucleotide triphosphate hydrolases"/>
    <property type="match status" value="2"/>
</dbReference>
<feature type="coiled-coil region" evidence="1">
    <location>
        <begin position="451"/>
        <end position="499"/>
    </location>
</feature>
<dbReference type="Pfam" id="PF13476">
    <property type="entry name" value="AAA_23"/>
    <property type="match status" value="1"/>
</dbReference>
<dbReference type="EMBL" id="VLLC01000020">
    <property type="protein sequence ID" value="TWI68615.1"/>
    <property type="molecule type" value="Genomic_DNA"/>
</dbReference>
<dbReference type="GO" id="GO:0016887">
    <property type="term" value="F:ATP hydrolysis activity"/>
    <property type="evidence" value="ECO:0007669"/>
    <property type="project" value="InterPro"/>
</dbReference>
<dbReference type="PANTHER" id="PTHR32114:SF2">
    <property type="entry name" value="ABC TRANSPORTER ABCH.3"/>
    <property type="match status" value="1"/>
</dbReference>
<evidence type="ECO:0000259" key="2">
    <source>
        <dbReference type="Pfam" id="PF13476"/>
    </source>
</evidence>
<evidence type="ECO:0000256" key="1">
    <source>
        <dbReference type="SAM" id="Coils"/>
    </source>
</evidence>
<dbReference type="AlphaFoldDB" id="A0A562RHP9"/>
<feature type="coiled-coil region" evidence="1">
    <location>
        <begin position="715"/>
        <end position="777"/>
    </location>
</feature>
<feature type="coiled-coil region" evidence="1">
    <location>
        <begin position="550"/>
        <end position="577"/>
    </location>
</feature>
<evidence type="ECO:0000313" key="4">
    <source>
        <dbReference type="Proteomes" id="UP000318307"/>
    </source>
</evidence>
<dbReference type="Proteomes" id="UP000318307">
    <property type="component" value="Unassembled WGS sequence"/>
</dbReference>
<keyword evidence="3" id="KW-0540">Nuclease</keyword>